<reference evidence="6 7" key="1">
    <citation type="submission" date="2018-10" db="EMBL/GenBank/DDBJ databases">
        <title>Draft genome sequence of Bacillus salarius IM0101, isolated from a hypersaline soil in Inner Mongolia, China.</title>
        <authorList>
            <person name="Yamprayoonswat W."/>
            <person name="Boonvisut S."/>
            <person name="Jumpathong W."/>
            <person name="Sittihan S."/>
            <person name="Ruangsuj P."/>
            <person name="Wanthongcharoen S."/>
            <person name="Thongpramul N."/>
            <person name="Pimmason S."/>
            <person name="Yu B."/>
            <person name="Yasawong M."/>
        </authorList>
    </citation>
    <scope>NUCLEOTIDE SEQUENCE [LARGE SCALE GENOMIC DNA]</scope>
    <source>
        <strain evidence="6 7">IM0101</strain>
    </source>
</reference>
<comment type="similarity">
    <text evidence="2">Belongs to the transposase mutator family.</text>
</comment>
<comment type="caution">
    <text evidence="6">The sequence shown here is derived from an EMBL/GenBank/DDBJ whole genome shotgun (WGS) entry which is preliminary data.</text>
</comment>
<evidence type="ECO:0000313" key="7">
    <source>
        <dbReference type="Proteomes" id="UP000275076"/>
    </source>
</evidence>
<keyword evidence="4" id="KW-0238">DNA-binding</keyword>
<dbReference type="GO" id="GO:0006313">
    <property type="term" value="P:DNA transposition"/>
    <property type="evidence" value="ECO:0007669"/>
    <property type="project" value="InterPro"/>
</dbReference>
<keyword evidence="3" id="KW-0815">Transposition</keyword>
<dbReference type="EMBL" id="RBVX01000047">
    <property type="protein sequence ID" value="RSL29924.1"/>
    <property type="molecule type" value="Genomic_DNA"/>
</dbReference>
<keyword evidence="5" id="KW-0233">DNA recombination</keyword>
<name>A0A428MUX2_9BACI</name>
<accession>A0A428MUX2</accession>
<organism evidence="6 7">
    <name type="scientific">Salibacterium salarium</name>
    <dbReference type="NCBI Taxonomy" id="284579"/>
    <lineage>
        <taxon>Bacteria</taxon>
        <taxon>Bacillati</taxon>
        <taxon>Bacillota</taxon>
        <taxon>Bacilli</taxon>
        <taxon>Bacillales</taxon>
        <taxon>Bacillaceae</taxon>
    </lineage>
</organism>
<evidence type="ECO:0000256" key="4">
    <source>
        <dbReference type="ARBA" id="ARBA00023125"/>
    </source>
</evidence>
<evidence type="ECO:0000313" key="6">
    <source>
        <dbReference type="EMBL" id="RSL29924.1"/>
    </source>
</evidence>
<proteinExistence type="inferred from homology"/>
<evidence type="ECO:0000256" key="5">
    <source>
        <dbReference type="ARBA" id="ARBA00023172"/>
    </source>
</evidence>
<keyword evidence="7" id="KW-1185">Reference proteome</keyword>
<dbReference type="AlphaFoldDB" id="A0A428MUX2"/>
<comment type="function">
    <text evidence="1">Required for the transposition of the insertion element.</text>
</comment>
<evidence type="ECO:0008006" key="8">
    <source>
        <dbReference type="Google" id="ProtNLM"/>
    </source>
</evidence>
<evidence type="ECO:0000256" key="2">
    <source>
        <dbReference type="ARBA" id="ARBA00010961"/>
    </source>
</evidence>
<dbReference type="Proteomes" id="UP000275076">
    <property type="component" value="Unassembled WGS sequence"/>
</dbReference>
<dbReference type="InterPro" id="IPR001207">
    <property type="entry name" value="Transposase_mutator"/>
</dbReference>
<protein>
    <recommendedName>
        <fullName evidence="8">Transposase, Mutator family</fullName>
    </recommendedName>
</protein>
<evidence type="ECO:0000256" key="3">
    <source>
        <dbReference type="ARBA" id="ARBA00022578"/>
    </source>
</evidence>
<dbReference type="Pfam" id="PF00872">
    <property type="entry name" value="Transposase_mut"/>
    <property type="match status" value="1"/>
</dbReference>
<dbReference type="OrthoDB" id="9779930at2"/>
<dbReference type="GO" id="GO:0004803">
    <property type="term" value="F:transposase activity"/>
    <property type="evidence" value="ECO:0007669"/>
    <property type="project" value="InterPro"/>
</dbReference>
<evidence type="ECO:0000256" key="1">
    <source>
        <dbReference type="ARBA" id="ARBA00002190"/>
    </source>
</evidence>
<gene>
    <name evidence="6" type="ORF">D7Z54_28725</name>
</gene>
<dbReference type="GO" id="GO:0003677">
    <property type="term" value="F:DNA binding"/>
    <property type="evidence" value="ECO:0007669"/>
    <property type="project" value="UniProtKB-KW"/>
</dbReference>
<sequence>MVRELVKEKLEVIMKKEMTNFFDHEHPELKNAKNGHYKRPFDTKYGRIDPLHVPRDRDNAFQTEMFQPYGRQQA</sequence>